<evidence type="ECO:0000256" key="15">
    <source>
        <dbReference type="SAM" id="Coils"/>
    </source>
</evidence>
<dbReference type="Proteomes" id="UP000642809">
    <property type="component" value="Unassembled WGS sequence"/>
</dbReference>
<keyword evidence="21" id="KW-1185">Reference proteome</keyword>
<dbReference type="PANTHER" id="PTHR33619">
    <property type="entry name" value="POLYSACCHARIDE EXPORT PROTEIN GFCE-RELATED"/>
    <property type="match status" value="1"/>
</dbReference>
<evidence type="ECO:0000313" key="21">
    <source>
        <dbReference type="Proteomes" id="UP000642809"/>
    </source>
</evidence>
<keyword evidence="16" id="KW-1133">Transmembrane helix</keyword>
<evidence type="ECO:0000256" key="8">
    <source>
        <dbReference type="ARBA" id="ARBA00023047"/>
    </source>
</evidence>
<evidence type="ECO:0000259" key="19">
    <source>
        <dbReference type="Pfam" id="PF22461"/>
    </source>
</evidence>
<dbReference type="GO" id="GO:0015159">
    <property type="term" value="F:polysaccharide transmembrane transporter activity"/>
    <property type="evidence" value="ECO:0007669"/>
    <property type="project" value="InterPro"/>
</dbReference>
<keyword evidence="10" id="KW-0626">Porin</keyword>
<evidence type="ECO:0000256" key="6">
    <source>
        <dbReference type="ARBA" id="ARBA00022692"/>
    </source>
</evidence>
<feature type="domain" description="SLBB" evidence="19">
    <location>
        <begin position="403"/>
        <end position="482"/>
    </location>
</feature>
<dbReference type="GO" id="GO:0015288">
    <property type="term" value="F:porin activity"/>
    <property type="evidence" value="ECO:0007669"/>
    <property type="project" value="UniProtKB-KW"/>
</dbReference>
<evidence type="ECO:0000313" key="20">
    <source>
        <dbReference type="EMBL" id="GHB31532.1"/>
    </source>
</evidence>
<keyword evidence="5" id="KW-0762">Sugar transport</keyword>
<name>A0A8J3CWF7_9BACT</name>
<keyword evidence="6 16" id="KW-0812">Transmembrane</keyword>
<evidence type="ECO:0000259" key="18">
    <source>
        <dbReference type="Pfam" id="PF10531"/>
    </source>
</evidence>
<comment type="caution">
    <text evidence="20">The sequence shown here is derived from an EMBL/GenBank/DDBJ whole genome shotgun (WGS) entry which is preliminary data.</text>
</comment>
<keyword evidence="4" id="KW-1134">Transmembrane beta strand</keyword>
<dbReference type="InterPro" id="IPR019554">
    <property type="entry name" value="Soluble_ligand-bd"/>
</dbReference>
<dbReference type="Pfam" id="PF10531">
    <property type="entry name" value="SLBB"/>
    <property type="match status" value="3"/>
</dbReference>
<evidence type="ECO:0000256" key="5">
    <source>
        <dbReference type="ARBA" id="ARBA00022597"/>
    </source>
</evidence>
<dbReference type="Gene3D" id="3.30.1950.10">
    <property type="entry name" value="wza like domain"/>
    <property type="match status" value="1"/>
</dbReference>
<keyword evidence="9" id="KW-0406">Ion transport</keyword>
<dbReference type="GO" id="GO:0046930">
    <property type="term" value="C:pore complex"/>
    <property type="evidence" value="ECO:0007669"/>
    <property type="project" value="UniProtKB-KW"/>
</dbReference>
<dbReference type="Pfam" id="PF22461">
    <property type="entry name" value="SLBB_2"/>
    <property type="match status" value="1"/>
</dbReference>
<evidence type="ECO:0000256" key="3">
    <source>
        <dbReference type="ARBA" id="ARBA00022448"/>
    </source>
</evidence>
<feature type="domain" description="Soluble ligand binding" evidence="18">
    <location>
        <begin position="237"/>
        <end position="282"/>
    </location>
</feature>
<keyword evidence="15" id="KW-0175">Coiled coil</keyword>
<evidence type="ECO:0000256" key="16">
    <source>
        <dbReference type="SAM" id="Phobius"/>
    </source>
</evidence>
<evidence type="ECO:0000256" key="9">
    <source>
        <dbReference type="ARBA" id="ARBA00023065"/>
    </source>
</evidence>
<reference evidence="20" key="1">
    <citation type="journal article" date="2014" name="Int. J. Syst. Evol. Microbiol.">
        <title>Complete genome sequence of Corynebacterium casei LMG S-19264T (=DSM 44701T), isolated from a smear-ripened cheese.</title>
        <authorList>
            <consortium name="US DOE Joint Genome Institute (JGI-PGF)"/>
            <person name="Walter F."/>
            <person name="Albersmeier A."/>
            <person name="Kalinowski J."/>
            <person name="Ruckert C."/>
        </authorList>
    </citation>
    <scope>NUCLEOTIDE SEQUENCE</scope>
    <source>
        <strain evidence="20">KCTC 23224</strain>
    </source>
</reference>
<dbReference type="Pfam" id="PF02563">
    <property type="entry name" value="Poly_export"/>
    <property type="match status" value="1"/>
</dbReference>
<keyword evidence="13" id="KW-0998">Cell outer membrane</keyword>
<evidence type="ECO:0000256" key="11">
    <source>
        <dbReference type="ARBA" id="ARBA00023136"/>
    </source>
</evidence>
<sequence length="870" mass="97466">MIQRVLLLSLVFIYTGLYAQGQSLNDIQNVKVDNLSDAQVEQLVKRAESAGMNEQQLAAYATDRGMSMSEVIKLRDRINQIRNGKKDINSTNGLKSTSPSPLNTFDIDPRLFDSLRVSDPYYDLTPVQKRIFGYKLFHNRDLTFSPSINLPTPKNYIIGSGDQLLIDVYGINQQSYDLTVNSDGKILIPNIGPIQVGGANIDAATARIKSSLSRIYSALSSGNSFLDVRVGNMRSIKVSMVGELNKPGTYTLPSFASVFNALFAAGGPNESGSFRAIQVYRNNQLFATVDIYDFLVKGESSQNVILSDNDVVIVQPIVRRVELTGPVRRDGFFEMKESETLLDLIKFAGGFQSTAYTQRMTIKRSSGQEYQVQDIDQSDFGKFNLRDGDILAVGELINRFSNRVKISGAVFRPGEYAIPEEGLTVLDLISKAEGITGDAFRNRAVLYRTKSDLTLEALSIDLEAILDKRMDDIPLRREDVLNIPSIFDLKEEFYIRISGEVNAPGTFNYAEKITLEDLIIKAGGLKESASESYIEIARRVKNDYSGKIADVKLVSIDKSLKLSQEKIELMPFDHVFIRKSPGFQREKLVEIQGEVLFPGEFALSNANERISDVIKRAGGLNQFAFPKGATLIRRTEYFRAPTDTEIKERNLIIVKENLEKNTGFNNEAEEIVASRVETRLQAKEDARLKKEEKERQNLAAKFRAERIQDISVGGDTEQVSLDFNQQELIGINLVEILKNPGSPYDLILEEGDILRIPKELQTVRMRGEVLFPTTARYQSGRGFRSYITRAGGFTEDARRKKSYVVYANGDVKRTRNLVFFKVYPMMEPGAEIIVPRKPEKQPMSPQQWVAIGSGLATLGLVIVQIINLTN</sequence>
<feature type="domain" description="Soluble ligand binding" evidence="18">
    <location>
        <begin position="495"/>
        <end position="545"/>
    </location>
</feature>
<dbReference type="InterPro" id="IPR054765">
    <property type="entry name" value="SLBB_dom"/>
</dbReference>
<dbReference type="Gene3D" id="3.10.560.10">
    <property type="entry name" value="Outer membrane lipoprotein wza domain like"/>
    <property type="match status" value="6"/>
</dbReference>
<protein>
    <submittedName>
        <fullName evidence="20">Capsule polysaccharide transporter</fullName>
    </submittedName>
</protein>
<evidence type="ECO:0000256" key="13">
    <source>
        <dbReference type="ARBA" id="ARBA00023237"/>
    </source>
</evidence>
<keyword evidence="3" id="KW-0813">Transport</keyword>
<feature type="domain" description="Soluble ligand binding" evidence="18">
    <location>
        <begin position="321"/>
        <end position="372"/>
    </location>
</feature>
<evidence type="ECO:0000256" key="2">
    <source>
        <dbReference type="ARBA" id="ARBA00009450"/>
    </source>
</evidence>
<dbReference type="InterPro" id="IPR049712">
    <property type="entry name" value="Poly_export"/>
</dbReference>
<reference evidence="20" key="2">
    <citation type="submission" date="2020-09" db="EMBL/GenBank/DDBJ databases">
        <authorList>
            <person name="Sun Q."/>
            <person name="Kim S."/>
        </authorList>
    </citation>
    <scope>NUCLEOTIDE SEQUENCE</scope>
    <source>
        <strain evidence="20">KCTC 23224</strain>
    </source>
</reference>
<keyword evidence="8" id="KW-0625">Polysaccharide transport</keyword>
<keyword evidence="14" id="KW-0449">Lipoprotein</keyword>
<comment type="subcellular location">
    <subcellularLocation>
        <location evidence="1">Cell outer membrane</location>
        <topology evidence="1">Multi-pass membrane protein</topology>
    </subcellularLocation>
</comment>
<keyword evidence="7" id="KW-0732">Signal</keyword>
<evidence type="ECO:0000256" key="4">
    <source>
        <dbReference type="ARBA" id="ARBA00022452"/>
    </source>
</evidence>
<feature type="coiled-coil region" evidence="15">
    <location>
        <begin position="681"/>
        <end position="708"/>
    </location>
</feature>
<dbReference type="InterPro" id="IPR003715">
    <property type="entry name" value="Poly_export_N"/>
</dbReference>
<gene>
    <name evidence="20" type="ORF">GCM10008106_10460</name>
</gene>
<evidence type="ECO:0000259" key="17">
    <source>
        <dbReference type="Pfam" id="PF02563"/>
    </source>
</evidence>
<dbReference type="GO" id="GO:0006811">
    <property type="term" value="P:monoatomic ion transport"/>
    <property type="evidence" value="ECO:0007669"/>
    <property type="project" value="UniProtKB-KW"/>
</dbReference>
<dbReference type="EMBL" id="BMYF01000005">
    <property type="protein sequence ID" value="GHB31532.1"/>
    <property type="molecule type" value="Genomic_DNA"/>
</dbReference>
<keyword evidence="11 16" id="KW-0472">Membrane</keyword>
<comment type="similarity">
    <text evidence="2">Belongs to the BexD/CtrA/VexA family.</text>
</comment>
<evidence type="ECO:0000256" key="7">
    <source>
        <dbReference type="ARBA" id="ARBA00022729"/>
    </source>
</evidence>
<feature type="domain" description="Polysaccharide export protein N-terminal" evidence="17">
    <location>
        <begin position="151"/>
        <end position="216"/>
    </location>
</feature>
<proteinExistence type="inferred from homology"/>
<evidence type="ECO:0000256" key="12">
    <source>
        <dbReference type="ARBA" id="ARBA00023139"/>
    </source>
</evidence>
<dbReference type="GO" id="GO:0009279">
    <property type="term" value="C:cell outer membrane"/>
    <property type="evidence" value="ECO:0007669"/>
    <property type="project" value="UniProtKB-SubCell"/>
</dbReference>
<keyword evidence="12" id="KW-0564">Palmitate</keyword>
<organism evidence="20 21">
    <name type="scientific">Mongoliitalea lutea</name>
    <dbReference type="NCBI Taxonomy" id="849756"/>
    <lineage>
        <taxon>Bacteria</taxon>
        <taxon>Pseudomonadati</taxon>
        <taxon>Bacteroidota</taxon>
        <taxon>Cytophagia</taxon>
        <taxon>Cytophagales</taxon>
        <taxon>Cyclobacteriaceae</taxon>
        <taxon>Mongoliitalea</taxon>
    </lineage>
</organism>
<evidence type="ECO:0000256" key="1">
    <source>
        <dbReference type="ARBA" id="ARBA00004571"/>
    </source>
</evidence>
<dbReference type="PANTHER" id="PTHR33619:SF3">
    <property type="entry name" value="POLYSACCHARIDE EXPORT PROTEIN GFCE-RELATED"/>
    <property type="match status" value="1"/>
</dbReference>
<accession>A0A8J3CWF7</accession>
<feature type="transmembrane region" description="Helical" evidence="16">
    <location>
        <begin position="848"/>
        <end position="868"/>
    </location>
</feature>
<evidence type="ECO:0000256" key="10">
    <source>
        <dbReference type="ARBA" id="ARBA00023114"/>
    </source>
</evidence>
<evidence type="ECO:0000256" key="14">
    <source>
        <dbReference type="ARBA" id="ARBA00023288"/>
    </source>
</evidence>
<dbReference type="AlphaFoldDB" id="A0A8J3CWF7"/>